<evidence type="ECO:0000256" key="2">
    <source>
        <dbReference type="ARBA" id="ARBA00022793"/>
    </source>
</evidence>
<keyword evidence="3" id="KW-0663">Pyridoxal phosphate</keyword>
<dbReference type="InterPro" id="IPR002986">
    <property type="entry name" value="DAP_deCOOHase_LysA"/>
</dbReference>
<dbReference type="AlphaFoldDB" id="T1DBJ4"/>
<reference evidence="6" key="1">
    <citation type="submission" date="2013-08" db="EMBL/GenBank/DDBJ databases">
        <authorList>
            <person name="Mendez C."/>
            <person name="Richter M."/>
            <person name="Ferrer M."/>
            <person name="Sanchez J."/>
        </authorList>
    </citation>
    <scope>NUCLEOTIDE SEQUENCE</scope>
</reference>
<accession>T1DBJ4</accession>
<dbReference type="GO" id="GO:0008836">
    <property type="term" value="F:diaminopimelate decarboxylase activity"/>
    <property type="evidence" value="ECO:0007669"/>
    <property type="project" value="InterPro"/>
</dbReference>
<dbReference type="InterPro" id="IPR029066">
    <property type="entry name" value="PLP-binding_barrel"/>
</dbReference>
<dbReference type="Gene3D" id="3.20.20.10">
    <property type="entry name" value="Alanine racemase"/>
    <property type="match status" value="1"/>
</dbReference>
<dbReference type="InterPro" id="IPR022643">
    <property type="entry name" value="De-COase2_C"/>
</dbReference>
<evidence type="ECO:0000259" key="5">
    <source>
        <dbReference type="Pfam" id="PF00278"/>
    </source>
</evidence>
<keyword evidence="4" id="KW-0456">Lyase</keyword>
<dbReference type="SUPFAM" id="SSF50621">
    <property type="entry name" value="Alanine racemase C-terminal domain-like"/>
    <property type="match status" value="1"/>
</dbReference>
<comment type="caution">
    <text evidence="6">The sequence shown here is derived from an EMBL/GenBank/DDBJ whole genome shotgun (WGS) entry which is preliminary data.</text>
</comment>
<organism evidence="6">
    <name type="scientific">mine drainage metagenome</name>
    <dbReference type="NCBI Taxonomy" id="410659"/>
    <lineage>
        <taxon>unclassified sequences</taxon>
        <taxon>metagenomes</taxon>
        <taxon>ecological metagenomes</taxon>
    </lineage>
</organism>
<sequence>LQKVMGRPPIFVDAGGGFGVPYRPTETELDLDLAFSRLTLGLRSVPASAGVQLWVEPGRYLVADSTVLLTRVNDAKSGRPAFVGTDAGMQTLLRPALYDAYHAIYPAGPIRPGPRRRVTVTGPICENTDLLGRDRRLPPLEIGDLLAIATVGAYGYSMSSPYNHRPRPAELLVDGGQARLI</sequence>
<dbReference type="InterPro" id="IPR009006">
    <property type="entry name" value="Ala_racemase/Decarboxylase_C"/>
</dbReference>
<evidence type="ECO:0000256" key="4">
    <source>
        <dbReference type="ARBA" id="ARBA00023239"/>
    </source>
</evidence>
<dbReference type="PANTHER" id="PTHR43727:SF2">
    <property type="entry name" value="GROUP IV DECARBOXYLASE"/>
    <property type="match status" value="1"/>
</dbReference>
<name>T1DBJ4_9ZZZZ</name>
<gene>
    <name evidence="6" type="ORF">B1B_00519</name>
</gene>
<feature type="domain" description="Orn/DAP/Arg decarboxylase 2 C-terminal" evidence="5">
    <location>
        <begin position="62"/>
        <end position="152"/>
    </location>
</feature>
<dbReference type="PANTHER" id="PTHR43727">
    <property type="entry name" value="DIAMINOPIMELATE DECARBOXYLASE"/>
    <property type="match status" value="1"/>
</dbReference>
<dbReference type="PROSITE" id="PS00879">
    <property type="entry name" value="ODR_DC_2_2"/>
    <property type="match status" value="1"/>
</dbReference>
<dbReference type="InterPro" id="IPR022657">
    <property type="entry name" value="De-COase2_CS"/>
</dbReference>
<dbReference type="SUPFAM" id="SSF51419">
    <property type="entry name" value="PLP-binding barrel"/>
    <property type="match status" value="1"/>
</dbReference>
<dbReference type="InterPro" id="IPR000183">
    <property type="entry name" value="Orn/DAP/Arg_de-COase"/>
</dbReference>
<comment type="cofactor">
    <cofactor evidence="1">
        <name>pyridoxal 5'-phosphate</name>
        <dbReference type="ChEBI" id="CHEBI:597326"/>
    </cofactor>
</comment>
<dbReference type="PRINTS" id="PR01181">
    <property type="entry name" value="DAPDCRBXLASE"/>
</dbReference>
<protein>
    <submittedName>
        <fullName evidence="6">Diaminopimelate decarboxylase</fullName>
    </submittedName>
</protein>
<evidence type="ECO:0000256" key="1">
    <source>
        <dbReference type="ARBA" id="ARBA00001933"/>
    </source>
</evidence>
<reference evidence="6" key="2">
    <citation type="journal article" date="2014" name="ISME J.">
        <title>Microbial stratification in low pH oxic and suboxic macroscopic growths along an acid mine drainage.</title>
        <authorList>
            <person name="Mendez-Garcia C."/>
            <person name="Mesa V."/>
            <person name="Sprenger R.R."/>
            <person name="Richter M."/>
            <person name="Diez M.S."/>
            <person name="Solano J."/>
            <person name="Bargiela R."/>
            <person name="Golyshina O.V."/>
            <person name="Manteca A."/>
            <person name="Ramos J.L."/>
            <person name="Gallego J.R."/>
            <person name="Llorente I."/>
            <person name="Martins Dos Santos V.A."/>
            <person name="Jensen O.N."/>
            <person name="Pelaez A.I."/>
            <person name="Sanchez J."/>
            <person name="Ferrer M."/>
        </authorList>
    </citation>
    <scope>NUCLEOTIDE SEQUENCE</scope>
</reference>
<proteinExistence type="predicted"/>
<feature type="non-terminal residue" evidence="6">
    <location>
        <position position="181"/>
    </location>
</feature>
<dbReference type="Pfam" id="PF00278">
    <property type="entry name" value="Orn_DAP_Arg_deC"/>
    <property type="match status" value="1"/>
</dbReference>
<evidence type="ECO:0000313" key="6">
    <source>
        <dbReference type="EMBL" id="EQD78814.1"/>
    </source>
</evidence>
<dbReference type="EMBL" id="AUZY01000396">
    <property type="protein sequence ID" value="EQD78814.1"/>
    <property type="molecule type" value="Genomic_DNA"/>
</dbReference>
<dbReference type="Gene3D" id="2.40.37.10">
    <property type="entry name" value="Lyase, Ornithine Decarboxylase, Chain A, domain 1"/>
    <property type="match status" value="1"/>
</dbReference>
<dbReference type="GO" id="GO:0009089">
    <property type="term" value="P:lysine biosynthetic process via diaminopimelate"/>
    <property type="evidence" value="ECO:0007669"/>
    <property type="project" value="InterPro"/>
</dbReference>
<dbReference type="PRINTS" id="PR01179">
    <property type="entry name" value="ODADCRBXLASE"/>
</dbReference>
<evidence type="ECO:0000256" key="3">
    <source>
        <dbReference type="ARBA" id="ARBA00022898"/>
    </source>
</evidence>
<keyword evidence="2" id="KW-0210">Decarboxylase</keyword>
<feature type="non-terminal residue" evidence="6">
    <location>
        <position position="1"/>
    </location>
</feature>